<dbReference type="Proteomes" id="UP000295254">
    <property type="component" value="Unassembled WGS sequence"/>
</dbReference>
<dbReference type="PROSITE" id="PS51747">
    <property type="entry name" value="CYT_DCMP_DEAMINASES_2"/>
    <property type="match status" value="1"/>
</dbReference>
<protein>
    <submittedName>
        <fullName evidence="4">Nucleoside deaminase</fullName>
    </submittedName>
</protein>
<keyword evidence="2" id="KW-0862">Zinc</keyword>
<evidence type="ECO:0000256" key="2">
    <source>
        <dbReference type="ARBA" id="ARBA00022833"/>
    </source>
</evidence>
<proteinExistence type="predicted"/>
<comment type="caution">
    <text evidence="4">The sequence shown here is derived from an EMBL/GenBank/DDBJ whole genome shotgun (WGS) entry which is preliminary data.</text>
</comment>
<gene>
    <name evidence="4" type="ORF">EIY72_15935</name>
</gene>
<dbReference type="GO" id="GO:0008270">
    <property type="term" value="F:zinc ion binding"/>
    <property type="evidence" value="ECO:0007669"/>
    <property type="project" value="InterPro"/>
</dbReference>
<evidence type="ECO:0000259" key="3">
    <source>
        <dbReference type="PROSITE" id="PS51747"/>
    </source>
</evidence>
<evidence type="ECO:0000313" key="4">
    <source>
        <dbReference type="EMBL" id="TDB61548.1"/>
    </source>
</evidence>
<dbReference type="Gene3D" id="3.40.140.10">
    <property type="entry name" value="Cytidine Deaminase, domain 2"/>
    <property type="match status" value="1"/>
</dbReference>
<dbReference type="GO" id="GO:0047974">
    <property type="term" value="F:guanosine deaminase activity"/>
    <property type="evidence" value="ECO:0007669"/>
    <property type="project" value="TreeGrafter"/>
</dbReference>
<dbReference type="Pfam" id="PF00383">
    <property type="entry name" value="dCMP_cyt_deam_1"/>
    <property type="match status" value="1"/>
</dbReference>
<dbReference type="AlphaFoldDB" id="A0A1H2NB07"/>
<dbReference type="CDD" id="cd01285">
    <property type="entry name" value="nucleoside_deaminase"/>
    <property type="match status" value="1"/>
</dbReference>
<name>A0A1H2NB07_PSEVA</name>
<dbReference type="PANTHER" id="PTHR11079">
    <property type="entry name" value="CYTOSINE DEAMINASE FAMILY MEMBER"/>
    <property type="match status" value="1"/>
</dbReference>
<sequence>MNDSRDQQWLQRAVDLAHDNVAQGGRPFGAVLVANGQVLVEAVNEIHLTGDPTAHAEMLAIRAAARQAGTRLNECVIYASGQPCPMCLAAMYLSGISRVVFAASNEVAEPFGLSTAKIYEQMTLPLTEQKLAVEYRQHPAMPLLYSAWRRGNNAQQS</sequence>
<dbReference type="STRING" id="95300.SAMN05216558_1970"/>
<evidence type="ECO:0000256" key="1">
    <source>
        <dbReference type="ARBA" id="ARBA00022723"/>
    </source>
</evidence>
<reference evidence="5" key="1">
    <citation type="journal article" date="2019" name="bioRxiv">
        <title>Bacterially produced spermidine induces plant systemic susceptibility to pathogens.</title>
        <authorList>
            <person name="Melnyk R.A."/>
            <person name="Beskrovnaya P.A."/>
            <person name="Liu Z."/>
            <person name="Song Y."/>
            <person name="Haney C.H."/>
        </authorList>
    </citation>
    <scope>NUCLEOTIDE SEQUENCE [LARGE SCALE GENOMIC DNA]</scope>
    <source>
        <strain evidence="5">Dha-51</strain>
    </source>
</reference>
<accession>A0A1H2NB07</accession>
<dbReference type="SUPFAM" id="SSF53927">
    <property type="entry name" value="Cytidine deaminase-like"/>
    <property type="match status" value="1"/>
</dbReference>
<dbReference type="GO" id="GO:0006152">
    <property type="term" value="P:purine nucleoside catabolic process"/>
    <property type="evidence" value="ECO:0007669"/>
    <property type="project" value="TreeGrafter"/>
</dbReference>
<dbReference type="PANTHER" id="PTHR11079:SF161">
    <property type="entry name" value="CMP_DCMP-TYPE DEAMINASE DOMAIN-CONTAINING PROTEIN"/>
    <property type="match status" value="1"/>
</dbReference>
<organism evidence="4 5">
    <name type="scientific">Pseudomonas vancouverensis</name>
    <dbReference type="NCBI Taxonomy" id="95300"/>
    <lineage>
        <taxon>Bacteria</taxon>
        <taxon>Pseudomonadati</taxon>
        <taxon>Pseudomonadota</taxon>
        <taxon>Gammaproteobacteria</taxon>
        <taxon>Pseudomonadales</taxon>
        <taxon>Pseudomonadaceae</taxon>
        <taxon>Pseudomonas</taxon>
    </lineage>
</organism>
<dbReference type="EMBL" id="RRZK01000020">
    <property type="protein sequence ID" value="TDB61548.1"/>
    <property type="molecule type" value="Genomic_DNA"/>
</dbReference>
<dbReference type="RefSeq" id="WP_093220097.1">
    <property type="nucleotide sequence ID" value="NZ_LT629803.1"/>
</dbReference>
<dbReference type="PROSITE" id="PS00903">
    <property type="entry name" value="CYT_DCMP_DEAMINASES_1"/>
    <property type="match status" value="1"/>
</dbReference>
<dbReference type="InterPro" id="IPR016193">
    <property type="entry name" value="Cytidine_deaminase-like"/>
</dbReference>
<dbReference type="InterPro" id="IPR002125">
    <property type="entry name" value="CMP_dCMP_dom"/>
</dbReference>
<keyword evidence="5" id="KW-1185">Reference proteome</keyword>
<keyword evidence="1" id="KW-0479">Metal-binding</keyword>
<dbReference type="OrthoDB" id="9802676at2"/>
<feature type="domain" description="CMP/dCMP-type deaminase" evidence="3">
    <location>
        <begin position="4"/>
        <end position="116"/>
    </location>
</feature>
<dbReference type="InterPro" id="IPR016192">
    <property type="entry name" value="APOBEC/CMP_deaminase_Zn-bd"/>
</dbReference>
<evidence type="ECO:0000313" key="5">
    <source>
        <dbReference type="Proteomes" id="UP000295254"/>
    </source>
</evidence>